<organism evidence="1 2">
    <name type="scientific">Jiangella alba</name>
    <dbReference type="NCBI Taxonomy" id="561176"/>
    <lineage>
        <taxon>Bacteria</taxon>
        <taxon>Bacillati</taxon>
        <taxon>Actinomycetota</taxon>
        <taxon>Actinomycetes</taxon>
        <taxon>Jiangellales</taxon>
        <taxon>Jiangellaceae</taxon>
        <taxon>Jiangella</taxon>
    </lineage>
</organism>
<reference evidence="2" key="1">
    <citation type="submission" date="2016-10" db="EMBL/GenBank/DDBJ databases">
        <authorList>
            <person name="Varghese N."/>
            <person name="Submissions S."/>
        </authorList>
    </citation>
    <scope>NUCLEOTIDE SEQUENCE [LARGE SCALE GENOMIC DNA]</scope>
    <source>
        <strain evidence="2">DSM 45237</strain>
    </source>
</reference>
<evidence type="ECO:0008006" key="3">
    <source>
        <dbReference type="Google" id="ProtNLM"/>
    </source>
</evidence>
<dbReference type="Proteomes" id="UP000181980">
    <property type="component" value="Unassembled WGS sequence"/>
</dbReference>
<dbReference type="AlphaFoldDB" id="A0A1H5PIP8"/>
<dbReference type="STRING" id="561176.SAMN04488561_4484"/>
<dbReference type="EMBL" id="FNUC01000004">
    <property type="protein sequence ID" value="SEF13822.1"/>
    <property type="molecule type" value="Genomic_DNA"/>
</dbReference>
<evidence type="ECO:0000313" key="2">
    <source>
        <dbReference type="Proteomes" id="UP000181980"/>
    </source>
</evidence>
<evidence type="ECO:0000313" key="1">
    <source>
        <dbReference type="EMBL" id="SEF13822.1"/>
    </source>
</evidence>
<proteinExistence type="predicted"/>
<sequence length="62" mass="7105">MKDDYKTMPLTKAIYVRDEDVELWERAQAYAKARRLNMSALVLLALEAYLGGQDDTEPGDRV</sequence>
<accession>A0A1H5PIP8</accession>
<name>A0A1H5PIP8_9ACTN</name>
<keyword evidence="2" id="KW-1185">Reference proteome</keyword>
<protein>
    <recommendedName>
        <fullName evidence="3">Ribbon-helix-helix protein, copG family</fullName>
    </recommendedName>
</protein>
<gene>
    <name evidence="1" type="ORF">SAMN04488561_4484</name>
</gene>